<dbReference type="EMBL" id="CP095362">
    <property type="protein sequence ID" value="XAG65452.1"/>
    <property type="molecule type" value="Genomic_DNA"/>
</dbReference>
<reference evidence="1" key="1">
    <citation type="submission" date="2022-03" db="EMBL/GenBank/DDBJ databases">
        <title>Sea Food Isolates.</title>
        <authorList>
            <person name="Li c."/>
        </authorList>
    </citation>
    <scope>NUCLEOTIDE SEQUENCE</scope>
    <source>
        <strain evidence="1">19GA11TI05</strain>
    </source>
</reference>
<name>A0AAU6TUJ6_UNCXX</name>
<accession>A0AAU6TUJ6</accession>
<dbReference type="AlphaFoldDB" id="A0AAU6TUJ6"/>
<gene>
    <name evidence="1" type="ORF">MRM81_18790</name>
</gene>
<organism evidence="1">
    <name type="scientific">bacterium 19GA11TI05</name>
    <dbReference type="NCBI Taxonomy" id="2920688"/>
    <lineage>
        <taxon>Bacteria</taxon>
    </lineage>
</organism>
<sequence>MSLIVIPELQKSLHRHQSVLFERYSKILMIRTDFHWSDNTDRSHCEDEHQFSRDMSILMLRLSEYPGVIGYAWVLEESPGGKLHAHAAIYVNGQRHCKKWGFQDVMESLWREVTDREGYCYHCPDKKDYRHSIRRPISFDDAKGRKAMRYVVNYFAKAEQKPFEPIYHISRLPDMNNKPIGRPRSRHR</sequence>
<evidence type="ECO:0000313" key="1">
    <source>
        <dbReference type="EMBL" id="XAG65452.1"/>
    </source>
</evidence>
<proteinExistence type="predicted"/>
<protein>
    <submittedName>
        <fullName evidence="1">Inovirus Gp2 family protein</fullName>
    </submittedName>
</protein>